<feature type="transmembrane region" description="Helical" evidence="1">
    <location>
        <begin position="59"/>
        <end position="80"/>
    </location>
</feature>
<sequence>MTTLFLKCLLGALAVLLIAWCSKSRHFFIAGLVPLFPTFALIAHAMVGSERGPAALRQTALFGLCALLPYAVYLLVVFWLSLRLGLGATLAAATLAWTLSAGALLLGWQHWAT</sequence>
<accession>A0A2S9K7A2</accession>
<dbReference type="AlphaFoldDB" id="A0A2S9K7A2"/>
<evidence type="ECO:0000313" key="3">
    <source>
        <dbReference type="Proteomes" id="UP000238589"/>
    </source>
</evidence>
<evidence type="ECO:0000313" key="2">
    <source>
        <dbReference type="EMBL" id="PRD66272.1"/>
    </source>
</evidence>
<dbReference type="EMBL" id="PVLQ01000013">
    <property type="protein sequence ID" value="PRD66272.1"/>
    <property type="molecule type" value="Genomic_DNA"/>
</dbReference>
<dbReference type="Pfam" id="PF06942">
    <property type="entry name" value="GlpM"/>
    <property type="match status" value="1"/>
</dbReference>
<evidence type="ECO:0000256" key="1">
    <source>
        <dbReference type="SAM" id="Phobius"/>
    </source>
</evidence>
<evidence type="ECO:0008006" key="4">
    <source>
        <dbReference type="Google" id="ProtNLM"/>
    </source>
</evidence>
<name>A0A2S9K7A2_9BURK</name>
<keyword evidence="1" id="KW-1133">Transmembrane helix</keyword>
<organism evidence="2 3">
    <name type="scientific">Malikia granosa</name>
    <dbReference type="NCBI Taxonomy" id="263067"/>
    <lineage>
        <taxon>Bacteria</taxon>
        <taxon>Pseudomonadati</taxon>
        <taxon>Pseudomonadota</taxon>
        <taxon>Betaproteobacteria</taxon>
        <taxon>Burkholderiales</taxon>
        <taxon>Comamonadaceae</taxon>
        <taxon>Malikia</taxon>
    </lineage>
</organism>
<feature type="transmembrane region" description="Helical" evidence="1">
    <location>
        <begin position="29"/>
        <end position="47"/>
    </location>
</feature>
<proteinExistence type="predicted"/>
<keyword evidence="3" id="KW-1185">Reference proteome</keyword>
<keyword evidence="1" id="KW-0472">Membrane</keyword>
<keyword evidence="1" id="KW-0812">Transmembrane</keyword>
<dbReference type="Proteomes" id="UP000238589">
    <property type="component" value="Unassembled WGS sequence"/>
</dbReference>
<protein>
    <recommendedName>
        <fullName evidence="4">GlpM family protein</fullName>
    </recommendedName>
</protein>
<dbReference type="InterPro" id="IPR009707">
    <property type="entry name" value="GlpM/YdgC"/>
</dbReference>
<gene>
    <name evidence="2" type="ORF">C6P64_04730</name>
</gene>
<dbReference type="OrthoDB" id="6053681at2"/>
<feature type="transmembrane region" description="Helical" evidence="1">
    <location>
        <begin position="86"/>
        <end position="108"/>
    </location>
</feature>
<dbReference type="RefSeq" id="WP_105747443.1">
    <property type="nucleotide sequence ID" value="NZ_PVLQ01000013.1"/>
</dbReference>
<comment type="caution">
    <text evidence="2">The sequence shown here is derived from an EMBL/GenBank/DDBJ whole genome shotgun (WGS) entry which is preliminary data.</text>
</comment>
<reference evidence="2 3" key="1">
    <citation type="submission" date="2018-03" db="EMBL/GenBank/DDBJ databases">
        <title>Comparative genomics illustrates the genes involved in a hyperalkaliphilic mechanisms of Serpentinomonas isolated from highly-alkaline calcium-rich serpentinized springs.</title>
        <authorList>
            <person name="Suzuki S."/>
            <person name="Ishii S."/>
            <person name="Walworth N."/>
            <person name="Bird L."/>
            <person name="Kuenen J.G."/>
            <person name="Nealson K.H."/>
        </authorList>
    </citation>
    <scope>NUCLEOTIDE SEQUENCE [LARGE SCALE GENOMIC DNA]</scope>
    <source>
        <strain evidence="2 3">P1</strain>
    </source>
</reference>